<evidence type="ECO:0000256" key="11">
    <source>
        <dbReference type="ARBA" id="ARBA00030848"/>
    </source>
</evidence>
<evidence type="ECO:0000256" key="1">
    <source>
        <dbReference type="ARBA" id="ARBA00001946"/>
    </source>
</evidence>
<dbReference type="InterPro" id="IPR004843">
    <property type="entry name" value="Calcineurin-like_PHP"/>
</dbReference>
<dbReference type="Ensembl" id="ENSXETT00000115282">
    <property type="protein sequence ID" value="ENSXETP00000104271"/>
    <property type="gene ID" value="ENSXETG00000039023"/>
</dbReference>
<reference evidence="18" key="1">
    <citation type="journal article" date="2010" name="Science">
        <title>The genome of the Western clawed frog Xenopus tropicalis.</title>
        <authorList>
            <person name="Hellsten U."/>
            <person name="Harland R.M."/>
            <person name="Gilchrist M.J."/>
            <person name="Hendrix D."/>
            <person name="Jurka J."/>
            <person name="Kapitonov V."/>
            <person name="Ovcharenko I."/>
            <person name="Putnam N.H."/>
            <person name="Shu S."/>
            <person name="Taher L."/>
            <person name="Blitz I.L."/>
            <person name="Blumberg B."/>
            <person name="Dichmann D.S."/>
            <person name="Dubchak I."/>
            <person name="Amaya E."/>
            <person name="Detter J.C."/>
            <person name="Fletcher R."/>
            <person name="Gerhard D.S."/>
            <person name="Goodstein D."/>
            <person name="Graves T."/>
            <person name="Grigoriev I.V."/>
            <person name="Grimwood J."/>
            <person name="Kawashima T."/>
            <person name="Lindquist E."/>
            <person name="Lucas S.M."/>
            <person name="Mead P.E."/>
            <person name="Mitros T."/>
            <person name="Ogino H."/>
            <person name="Ohta Y."/>
            <person name="Poliakov A.V."/>
            <person name="Pollet N."/>
            <person name="Robert J."/>
            <person name="Salamov A."/>
            <person name="Sater A.K."/>
            <person name="Schmutz J."/>
            <person name="Terry A."/>
            <person name="Vize P.D."/>
            <person name="Warren W.C."/>
            <person name="Wells D."/>
            <person name="Wills A."/>
            <person name="Wilson R.K."/>
            <person name="Zimmerman L.B."/>
            <person name="Zorn A.M."/>
            <person name="Grainger R."/>
            <person name="Grammer T."/>
            <person name="Khokha M.K."/>
            <person name="Richardson P.M."/>
            <person name="Rokhsar D.S."/>
        </authorList>
    </citation>
    <scope>NUCLEOTIDE SEQUENCE [LARGE SCALE GENOMIC DNA]</scope>
    <source>
        <strain evidence="18">Nigerian</strain>
    </source>
</reference>
<dbReference type="PANTHER" id="PTHR16509">
    <property type="match status" value="1"/>
</dbReference>
<dbReference type="Xenbase" id="XB-GENE-22063717">
    <property type="gene designation" value="adprm.2"/>
</dbReference>
<dbReference type="Proteomes" id="UP000008143">
    <property type="component" value="Chromosome 10"/>
</dbReference>
<dbReference type="AlphaFoldDB" id="A0A6I8T1V1"/>
<gene>
    <name evidence="18 20 21" type="primary">adprm.2</name>
</gene>
<evidence type="ECO:0000256" key="13">
    <source>
        <dbReference type="ARBA" id="ARBA00047486"/>
    </source>
</evidence>
<comment type="catalytic activity">
    <reaction evidence="13">
        <text>CDP-glycerol + H2O = sn-glycerol 3-phosphate + CMP + 2 H(+)</text>
        <dbReference type="Rhea" id="RHEA:21692"/>
        <dbReference type="ChEBI" id="CHEBI:15377"/>
        <dbReference type="ChEBI" id="CHEBI:15378"/>
        <dbReference type="ChEBI" id="CHEBI:57597"/>
        <dbReference type="ChEBI" id="CHEBI:58311"/>
        <dbReference type="ChEBI" id="CHEBI:60377"/>
        <dbReference type="EC" id="3.6.1.16"/>
    </reaction>
</comment>
<accession>A0A6I8T1V1</accession>
<dbReference type="Pfam" id="PF00149">
    <property type="entry name" value="Metallophos"/>
    <property type="match status" value="1"/>
</dbReference>
<proteinExistence type="inferred from homology"/>
<dbReference type="EC" id="3.6.1.13" evidence="5"/>
<dbReference type="GO" id="GO:0047631">
    <property type="term" value="F:ADP-ribose diphosphatase activity"/>
    <property type="evidence" value="ECO:0000318"/>
    <property type="project" value="GO_Central"/>
</dbReference>
<evidence type="ECO:0000256" key="12">
    <source>
        <dbReference type="ARBA" id="ARBA00032579"/>
    </source>
</evidence>
<evidence type="ECO:0000313" key="18">
    <source>
        <dbReference type="Ensembl" id="ENSXETP00000101321"/>
    </source>
</evidence>
<evidence type="ECO:0000256" key="7">
    <source>
        <dbReference type="ARBA" id="ARBA00016378"/>
    </source>
</evidence>
<evidence type="ECO:0000256" key="14">
    <source>
        <dbReference type="ARBA" id="ARBA00047636"/>
    </source>
</evidence>
<dbReference type="GeneID" id="100498212"/>
<dbReference type="KEGG" id="xtr:100498212"/>
<dbReference type="Gene3D" id="3.60.21.10">
    <property type="match status" value="1"/>
</dbReference>
<comment type="catalytic activity">
    <reaction evidence="14">
        <text>CDP-choline + H2O = phosphocholine + CMP + 2 H(+)</text>
        <dbReference type="Rhea" id="RHEA:32487"/>
        <dbReference type="ChEBI" id="CHEBI:15377"/>
        <dbReference type="ChEBI" id="CHEBI:15378"/>
        <dbReference type="ChEBI" id="CHEBI:58779"/>
        <dbReference type="ChEBI" id="CHEBI:60377"/>
        <dbReference type="ChEBI" id="CHEBI:295975"/>
        <dbReference type="EC" id="3.6.1.53"/>
    </reaction>
</comment>
<evidence type="ECO:0000256" key="10">
    <source>
        <dbReference type="ARBA" id="ARBA00022833"/>
    </source>
</evidence>
<reference evidence="20" key="3">
    <citation type="submission" date="2025-04" db="UniProtKB">
        <authorList>
            <consortium name="RefSeq"/>
        </authorList>
    </citation>
    <scope>IDENTIFICATION</scope>
    <source>
        <strain evidence="20">Nigerian</strain>
        <tissue evidence="20">Liver and blood</tissue>
    </source>
</reference>
<keyword evidence="19" id="KW-1185">Reference proteome</keyword>
<reference evidence="18" key="2">
    <citation type="submission" date="2020-05" db="UniProtKB">
        <authorList>
            <consortium name="Ensembl"/>
        </authorList>
    </citation>
    <scope>IDENTIFICATION</scope>
</reference>
<dbReference type="OMA" id="DDCTHAY"/>
<dbReference type="EC" id="3.6.1.53" evidence="6"/>
<name>A0A6I8T1V1_XENTR</name>
<accession>A0A6I8Q7E9</accession>
<evidence type="ECO:0000256" key="8">
    <source>
        <dbReference type="ARBA" id="ARBA00022723"/>
    </source>
</evidence>
<evidence type="ECO:0000313" key="19">
    <source>
        <dbReference type="Proteomes" id="UP000008143"/>
    </source>
</evidence>
<keyword evidence="9" id="KW-0378">Hydrolase</keyword>
<dbReference type="SUPFAM" id="SSF56300">
    <property type="entry name" value="Metallo-dependent phosphatases"/>
    <property type="match status" value="1"/>
</dbReference>
<keyword evidence="8" id="KW-0479">Metal-binding</keyword>
<dbReference type="CDD" id="cd07396">
    <property type="entry name" value="MPP_Nbla03831"/>
    <property type="match status" value="1"/>
</dbReference>
<dbReference type="GO" id="GO:0047734">
    <property type="term" value="F:CDP-glycerol diphosphatase activity"/>
    <property type="evidence" value="ECO:0000318"/>
    <property type="project" value="GO_Central"/>
</dbReference>
<evidence type="ECO:0000256" key="3">
    <source>
        <dbReference type="ARBA" id="ARBA00011245"/>
    </source>
</evidence>
<evidence type="ECO:0000256" key="4">
    <source>
        <dbReference type="ARBA" id="ARBA00012443"/>
    </source>
</evidence>
<comment type="cofactor">
    <cofactor evidence="1">
        <name>Mg(2+)</name>
        <dbReference type="ChEBI" id="CHEBI:18420"/>
    </cofactor>
</comment>
<dbReference type="InterPro" id="IPR041869">
    <property type="entry name" value="MPP_ADPRM"/>
</dbReference>
<comment type="catalytic activity">
    <reaction evidence="15">
        <text>ADP-D-ribose + H2O = D-ribose 5-phosphate + AMP + 2 H(+)</text>
        <dbReference type="Rhea" id="RHEA:10412"/>
        <dbReference type="ChEBI" id="CHEBI:15377"/>
        <dbReference type="ChEBI" id="CHEBI:15378"/>
        <dbReference type="ChEBI" id="CHEBI:57967"/>
        <dbReference type="ChEBI" id="CHEBI:78346"/>
        <dbReference type="ChEBI" id="CHEBI:456215"/>
        <dbReference type="EC" id="3.6.1.53"/>
    </reaction>
</comment>
<evidence type="ECO:0000256" key="6">
    <source>
        <dbReference type="ARBA" id="ARBA00012529"/>
    </source>
</evidence>
<feature type="domain" description="Calcineurin-like phosphoesterase" evidence="17">
    <location>
        <begin position="18"/>
        <end position="279"/>
    </location>
</feature>
<evidence type="ECO:0000313" key="20">
    <source>
        <dbReference type="RefSeq" id="XP_002935983.2"/>
    </source>
</evidence>
<sequence length="337" mass="38653">MEDKDHSETMGNKQPYFTFGVIADVQYADRPTAPNCWGSLRYYRDSLTHFHHAVAEWSSQATVPNFVLQLGDIIDSSNKRLQESENALEKVLQVTEGMKGRWHHVWGNHELYNFKRSYLVQSKLNTRPMEDPIPDIERGEAADYYAYHFSPYPRFRFVVIDTYDLSSLGRDMNHPNYQASIAFVTQSCSPEEPGDSKARKHERQLVNFNGGVGKEQLSWLHKILTYADEQEEKVVIASHVPIHPNAQVTNCLAWNYSEILDVLHRHSCVVSYIAGHEHHGAYCQDSHGIHHITMEGVIESPPNTNAFATVHMYKNKMVLHGRGRVKSREMSFVQNGQ</sequence>
<evidence type="ECO:0000313" key="21">
    <source>
        <dbReference type="Xenbase" id="XB-GENE-22063717"/>
    </source>
</evidence>
<dbReference type="InterPro" id="IPR029052">
    <property type="entry name" value="Metallo-depent_PP-like"/>
</dbReference>
<dbReference type="CTD" id="100498212"/>
<dbReference type="Bgee" id="ENSXETG00000039023">
    <property type="expression patterns" value="Expressed in liver and 3 other cell types or tissues"/>
</dbReference>
<dbReference type="RefSeq" id="XP_002935983.2">
    <property type="nucleotide sequence ID" value="XM_002935937.5"/>
</dbReference>
<dbReference type="GeneTree" id="ENSGT00390000014667"/>
<evidence type="ECO:0000256" key="2">
    <source>
        <dbReference type="ARBA" id="ARBA00006362"/>
    </source>
</evidence>
<keyword evidence="10" id="KW-0862">Zinc</keyword>
<protein>
    <recommendedName>
        <fullName evidence="7">Manganese-dependent ADP-ribose/CDP-alcohol diphosphatase</fullName>
        <ecNumber evidence="5">3.6.1.13</ecNumber>
        <ecNumber evidence="4">3.6.1.16</ecNumber>
        <ecNumber evidence="6">3.6.1.53</ecNumber>
    </recommendedName>
    <alternativeName>
        <fullName evidence="12">ADPRibase-Mn</fullName>
    </alternativeName>
    <alternativeName>
        <fullName evidence="11">CDP-choline phosphohydrolase</fullName>
    </alternativeName>
</protein>
<comment type="similarity">
    <text evidence="2">Belongs to the ADPRibase-Mn family.</text>
</comment>
<dbReference type="AGR" id="Xenbase:XB-GENE-22063717"/>
<dbReference type="EC" id="3.6.1.16" evidence="4"/>
<dbReference type="Ensembl" id="ENSXETT00000083183">
    <property type="protein sequence ID" value="ENSXETP00000065485"/>
    <property type="gene ID" value="ENSXETG00000039023"/>
</dbReference>
<evidence type="ECO:0000259" key="17">
    <source>
        <dbReference type="Pfam" id="PF00149"/>
    </source>
</evidence>
<comment type="catalytic activity">
    <reaction evidence="16">
        <text>ADP-D-ribose + H2O = D-ribose 5-phosphate + AMP + 2 H(+)</text>
        <dbReference type="Rhea" id="RHEA:10412"/>
        <dbReference type="ChEBI" id="CHEBI:15377"/>
        <dbReference type="ChEBI" id="CHEBI:15378"/>
        <dbReference type="ChEBI" id="CHEBI:57967"/>
        <dbReference type="ChEBI" id="CHEBI:78346"/>
        <dbReference type="ChEBI" id="CHEBI:456215"/>
        <dbReference type="EC" id="3.6.1.13"/>
    </reaction>
</comment>
<evidence type="ECO:0000256" key="15">
    <source>
        <dbReference type="ARBA" id="ARBA00047894"/>
    </source>
</evidence>
<dbReference type="GO" id="GO:0030145">
    <property type="term" value="F:manganese ion binding"/>
    <property type="evidence" value="ECO:0000318"/>
    <property type="project" value="GO_Central"/>
</dbReference>
<dbReference type="Ensembl" id="ENSXETT00000072263">
    <property type="protein sequence ID" value="ENSXETP00000101321"/>
    <property type="gene ID" value="ENSXETG00000039023"/>
</dbReference>
<evidence type="ECO:0000256" key="9">
    <source>
        <dbReference type="ARBA" id="ARBA00022801"/>
    </source>
</evidence>
<comment type="subunit">
    <text evidence="3">Monomer.</text>
</comment>
<evidence type="ECO:0000256" key="16">
    <source>
        <dbReference type="ARBA" id="ARBA00049546"/>
    </source>
</evidence>
<dbReference type="OrthoDB" id="9675250at2759"/>
<evidence type="ECO:0000256" key="5">
    <source>
        <dbReference type="ARBA" id="ARBA00012453"/>
    </source>
</evidence>
<dbReference type="PANTHER" id="PTHR16509:SF10">
    <property type="entry name" value="MANGANESE-DEPENDENT ADP-RIBOSE_CDP-ALCOHOL DIPHOSPHATASE"/>
    <property type="match status" value="1"/>
</dbReference>
<dbReference type="GO" id="GO:0008663">
    <property type="term" value="F:2',3'-cyclic-nucleotide 2'-phosphodiesterase activity"/>
    <property type="evidence" value="ECO:0000318"/>
    <property type="project" value="GO_Central"/>
</dbReference>
<organism evidence="18">
    <name type="scientific">Xenopus tropicalis</name>
    <name type="common">Western clawed frog</name>
    <name type="synonym">Silurana tropicalis</name>
    <dbReference type="NCBI Taxonomy" id="8364"/>
    <lineage>
        <taxon>Eukaryota</taxon>
        <taxon>Metazoa</taxon>
        <taxon>Chordata</taxon>
        <taxon>Craniata</taxon>
        <taxon>Vertebrata</taxon>
        <taxon>Euteleostomi</taxon>
        <taxon>Amphibia</taxon>
        <taxon>Batrachia</taxon>
        <taxon>Anura</taxon>
        <taxon>Pipoidea</taxon>
        <taxon>Pipidae</taxon>
        <taxon>Xenopodinae</taxon>
        <taxon>Xenopus</taxon>
        <taxon>Silurana</taxon>
    </lineage>
</organism>